<keyword evidence="5" id="KW-1185">Reference proteome</keyword>
<sequence>MEKSGLETPDDTPAGALSALTRQAASVAGVCGASAAVLHAGSDPLLVASYPELGEIAELELELHEGPTWDALAREAPIHVTDALHESRWSRFCEAMARRGVRSCVAAVASLQETTTAVTLYGLRPGVPGRVDGALATAFARQAALLSIGFDVRDRGQRTVEELRKILASRWPIEQAKGMIMQALGCDADEAFAELRRTSQNSHLKLREVARLLINRDLGQETEKRVRPEEMG</sequence>
<accession>A0A8J3SPZ2</accession>
<dbReference type="SMART" id="SM01012">
    <property type="entry name" value="ANTAR"/>
    <property type="match status" value="1"/>
</dbReference>
<protein>
    <recommendedName>
        <fullName evidence="3">ANTAR domain-containing protein</fullName>
    </recommendedName>
</protein>
<evidence type="ECO:0000313" key="4">
    <source>
        <dbReference type="EMBL" id="GIH98167.1"/>
    </source>
</evidence>
<dbReference type="InterPro" id="IPR036388">
    <property type="entry name" value="WH-like_DNA-bd_sf"/>
</dbReference>
<dbReference type="EMBL" id="BOOK01000001">
    <property type="protein sequence ID" value="GIH98167.1"/>
    <property type="molecule type" value="Genomic_DNA"/>
</dbReference>
<dbReference type="PROSITE" id="PS50921">
    <property type="entry name" value="ANTAR"/>
    <property type="match status" value="1"/>
</dbReference>
<dbReference type="Gene3D" id="1.10.10.10">
    <property type="entry name" value="Winged helix-like DNA-binding domain superfamily/Winged helix DNA-binding domain"/>
    <property type="match status" value="1"/>
</dbReference>
<proteinExistence type="predicted"/>
<gene>
    <name evidence="4" type="ORF">Pta02_01760</name>
</gene>
<name>A0A8J3SPZ2_9ACTN</name>
<dbReference type="InterPro" id="IPR011006">
    <property type="entry name" value="CheY-like_superfamily"/>
</dbReference>
<dbReference type="Gene3D" id="3.30.450.40">
    <property type="match status" value="1"/>
</dbReference>
<feature type="domain" description="ANTAR" evidence="3">
    <location>
        <begin position="153"/>
        <end position="214"/>
    </location>
</feature>
<dbReference type="GO" id="GO:0003723">
    <property type="term" value="F:RNA binding"/>
    <property type="evidence" value="ECO:0007669"/>
    <property type="project" value="InterPro"/>
</dbReference>
<keyword evidence="2" id="KW-0804">Transcription</keyword>
<evidence type="ECO:0000259" key="3">
    <source>
        <dbReference type="PROSITE" id="PS50921"/>
    </source>
</evidence>
<organism evidence="4 5">
    <name type="scientific">Planobispora takensis</name>
    <dbReference type="NCBI Taxonomy" id="1367882"/>
    <lineage>
        <taxon>Bacteria</taxon>
        <taxon>Bacillati</taxon>
        <taxon>Actinomycetota</taxon>
        <taxon>Actinomycetes</taxon>
        <taxon>Streptosporangiales</taxon>
        <taxon>Streptosporangiaceae</taxon>
        <taxon>Planobispora</taxon>
    </lineage>
</organism>
<keyword evidence="1" id="KW-0805">Transcription regulation</keyword>
<dbReference type="SUPFAM" id="SSF55781">
    <property type="entry name" value="GAF domain-like"/>
    <property type="match status" value="1"/>
</dbReference>
<dbReference type="RefSeq" id="WP_203872664.1">
    <property type="nucleotide sequence ID" value="NZ_BOOK01000001.1"/>
</dbReference>
<dbReference type="AlphaFoldDB" id="A0A8J3SPZ2"/>
<dbReference type="InterPro" id="IPR005561">
    <property type="entry name" value="ANTAR"/>
</dbReference>
<evidence type="ECO:0000256" key="1">
    <source>
        <dbReference type="ARBA" id="ARBA00023015"/>
    </source>
</evidence>
<comment type="caution">
    <text evidence="4">The sequence shown here is derived from an EMBL/GenBank/DDBJ whole genome shotgun (WGS) entry which is preliminary data.</text>
</comment>
<evidence type="ECO:0000313" key="5">
    <source>
        <dbReference type="Proteomes" id="UP000634476"/>
    </source>
</evidence>
<evidence type="ECO:0000256" key="2">
    <source>
        <dbReference type="ARBA" id="ARBA00023163"/>
    </source>
</evidence>
<reference evidence="4" key="1">
    <citation type="submission" date="2021-01" db="EMBL/GenBank/DDBJ databases">
        <title>Whole genome shotgun sequence of Planobispora takensis NBRC 109077.</title>
        <authorList>
            <person name="Komaki H."/>
            <person name="Tamura T."/>
        </authorList>
    </citation>
    <scope>NUCLEOTIDE SEQUENCE</scope>
    <source>
        <strain evidence="4">NBRC 109077</strain>
    </source>
</reference>
<dbReference type="SUPFAM" id="SSF52172">
    <property type="entry name" value="CheY-like"/>
    <property type="match status" value="1"/>
</dbReference>
<dbReference type="Proteomes" id="UP000634476">
    <property type="component" value="Unassembled WGS sequence"/>
</dbReference>
<dbReference type="Pfam" id="PF03861">
    <property type="entry name" value="ANTAR"/>
    <property type="match status" value="1"/>
</dbReference>
<dbReference type="InterPro" id="IPR029016">
    <property type="entry name" value="GAF-like_dom_sf"/>
</dbReference>